<organism evidence="1 2">
    <name type="scientific">Symbiodinium microadriaticum</name>
    <name type="common">Dinoflagellate</name>
    <name type="synonym">Zooxanthella microadriatica</name>
    <dbReference type="NCBI Taxonomy" id="2951"/>
    <lineage>
        <taxon>Eukaryota</taxon>
        <taxon>Sar</taxon>
        <taxon>Alveolata</taxon>
        <taxon>Dinophyceae</taxon>
        <taxon>Suessiales</taxon>
        <taxon>Symbiodiniaceae</taxon>
        <taxon>Symbiodinium</taxon>
    </lineage>
</organism>
<reference evidence="1 2" key="1">
    <citation type="submission" date="2016-02" db="EMBL/GenBank/DDBJ databases">
        <title>Genome analysis of coral dinoflagellate symbionts highlights evolutionary adaptations to a symbiotic lifestyle.</title>
        <authorList>
            <person name="Aranda M."/>
            <person name="Li Y."/>
            <person name="Liew Y.J."/>
            <person name="Baumgarten S."/>
            <person name="Simakov O."/>
            <person name="Wilson M."/>
            <person name="Piel J."/>
            <person name="Ashoor H."/>
            <person name="Bougouffa S."/>
            <person name="Bajic V.B."/>
            <person name="Ryu T."/>
            <person name="Ravasi T."/>
            <person name="Bayer T."/>
            <person name="Micklem G."/>
            <person name="Kim H."/>
            <person name="Bhak J."/>
            <person name="Lajeunesse T.C."/>
            <person name="Voolstra C.R."/>
        </authorList>
    </citation>
    <scope>NUCLEOTIDE SEQUENCE [LARGE SCALE GENOMIC DNA]</scope>
    <source>
        <strain evidence="1 2">CCMP2467</strain>
    </source>
</reference>
<name>A0A1Q9E420_SYMMI</name>
<evidence type="ECO:0000313" key="1">
    <source>
        <dbReference type="EMBL" id="OLQ02165.1"/>
    </source>
</evidence>
<evidence type="ECO:0000313" key="2">
    <source>
        <dbReference type="Proteomes" id="UP000186817"/>
    </source>
</evidence>
<keyword evidence="2" id="KW-1185">Reference proteome</keyword>
<dbReference type="Proteomes" id="UP000186817">
    <property type="component" value="Unassembled WGS sequence"/>
</dbReference>
<accession>A0A1Q9E420</accession>
<dbReference type="AlphaFoldDB" id="A0A1Q9E420"/>
<comment type="caution">
    <text evidence="1">The sequence shown here is derived from an EMBL/GenBank/DDBJ whole genome shotgun (WGS) entry which is preliminary data.</text>
</comment>
<gene>
    <name evidence="1" type="ORF">AK812_SmicGene14981</name>
</gene>
<protein>
    <submittedName>
        <fullName evidence="1">Uncharacterized protein</fullName>
    </submittedName>
</protein>
<proteinExistence type="predicted"/>
<sequence length="68" mass="8019">MDGQKKRKREAKNFHSELLSLNFEPYPVISSMEFFMRQRPFFCTHAELRTIEKQKPDKSGKGMALVLD</sequence>
<dbReference type="EMBL" id="LSRX01000271">
    <property type="protein sequence ID" value="OLQ02165.1"/>
    <property type="molecule type" value="Genomic_DNA"/>
</dbReference>